<dbReference type="OrthoDB" id="9775346at2"/>
<dbReference type="SUPFAM" id="SSF48371">
    <property type="entry name" value="ARM repeat"/>
    <property type="match status" value="1"/>
</dbReference>
<dbReference type="RefSeq" id="WP_038503374.1">
    <property type="nucleotide sequence ID" value="NZ_CP007490.1"/>
</dbReference>
<dbReference type="InterPro" id="IPR014825">
    <property type="entry name" value="DNA_alkylation"/>
</dbReference>
<organism evidence="1 2">
    <name type="scientific">Rhodoluna lacicola</name>
    <dbReference type="NCBI Taxonomy" id="529884"/>
    <lineage>
        <taxon>Bacteria</taxon>
        <taxon>Bacillati</taxon>
        <taxon>Actinomycetota</taxon>
        <taxon>Actinomycetes</taxon>
        <taxon>Micrococcales</taxon>
        <taxon>Microbacteriaceae</taxon>
        <taxon>Luna cluster</taxon>
        <taxon>Luna-1 subcluster</taxon>
        <taxon>Rhodoluna</taxon>
    </lineage>
</organism>
<dbReference type="EMBL" id="CP007490">
    <property type="protein sequence ID" value="AIC48144.1"/>
    <property type="molecule type" value="Genomic_DNA"/>
</dbReference>
<reference evidence="1 2" key="1">
    <citation type="journal article" date="2014" name="Int. J. Syst. Evol. Microbiol.">
        <title>Rhodoluna lacicola gen. nov., sp. nov., a planktonic freshwater bacterium with stream-lined genome.</title>
        <authorList>
            <person name="Hahn M."/>
            <person name="Schmidt J."/>
            <person name="Taipale S.J."/>
            <person name="Doolittle W.F."/>
            <person name="Koll U."/>
        </authorList>
    </citation>
    <scope>NUCLEOTIDE SEQUENCE [LARGE SCALE GENOMIC DNA]</scope>
    <source>
        <strain evidence="1 2">MWH-Ta8</strain>
    </source>
</reference>
<dbReference type="Gene3D" id="1.25.10.90">
    <property type="match status" value="1"/>
</dbReference>
<dbReference type="PATRIC" id="fig|529884.3.peg.1312"/>
<name>A0A060JPT4_9MICO</name>
<dbReference type="InterPro" id="IPR016024">
    <property type="entry name" value="ARM-type_fold"/>
</dbReference>
<dbReference type="PANTHER" id="PTHR34070">
    <property type="entry name" value="ARMADILLO-TYPE FOLD"/>
    <property type="match status" value="1"/>
</dbReference>
<proteinExistence type="predicted"/>
<dbReference type="CDD" id="cd06561">
    <property type="entry name" value="AlkD_like"/>
    <property type="match status" value="1"/>
</dbReference>
<gene>
    <name evidence="1" type="ORF">Rhola_00013550</name>
</gene>
<dbReference type="Proteomes" id="UP000067708">
    <property type="component" value="Chromosome"/>
</dbReference>
<dbReference type="eggNOG" id="COG4912">
    <property type="taxonomic scope" value="Bacteria"/>
</dbReference>
<keyword evidence="2" id="KW-1185">Reference proteome</keyword>
<evidence type="ECO:0000313" key="1">
    <source>
        <dbReference type="EMBL" id="AIC48144.1"/>
    </source>
</evidence>
<dbReference type="HOGENOM" id="CLU_079880_0_0_11"/>
<evidence type="ECO:0000313" key="2">
    <source>
        <dbReference type="Proteomes" id="UP000067708"/>
    </source>
</evidence>
<accession>A0A060JPT4</accession>
<dbReference type="AlphaFoldDB" id="A0A060JPT4"/>
<dbReference type="PANTHER" id="PTHR34070:SF1">
    <property type="entry name" value="DNA ALKYLATION REPAIR PROTEIN"/>
    <property type="match status" value="1"/>
</dbReference>
<dbReference type="KEGG" id="rla:Rhola_00013550"/>
<dbReference type="STRING" id="529884.Rhola_00013550"/>
<sequence length="242" mass="28199">MTTAASVQKDLAAFARLNRVSDYLRFFKAGPGEYGEGDEFIGVRVPDSREVAKAHKDLPLSEIQKLLDSKIHEERFVGLAILIYRFKKAQHPKSLDLQVQKEIFDFYMKNLYSQRVNNWDLIDSTAPYLGYYLLGRPGTTKLLDQLAASESLWERRAAVMFTFAFIREFELDDTLRLCKKLLNDPHDLMHKACGWMLRELGKQDLGALREFLAANVGRMPRTMLRYAIEKMSERERKEWLKR</sequence>
<dbReference type="Pfam" id="PF08713">
    <property type="entry name" value="DNA_alkylation"/>
    <property type="match status" value="1"/>
</dbReference>
<protein>
    <submittedName>
        <fullName evidence="1">Putative DNA alkylation repair enzyme</fullName>
    </submittedName>
</protein>